<feature type="binding site" evidence="8">
    <location>
        <position position="378"/>
    </location>
    <ligand>
        <name>Zn(2+)</name>
        <dbReference type="ChEBI" id="CHEBI:29105"/>
    </ligand>
</feature>
<dbReference type="EC" id="1.1.1.23" evidence="3 8"/>
<dbReference type="Gene3D" id="1.20.5.1300">
    <property type="match status" value="1"/>
</dbReference>
<keyword evidence="8" id="KW-0028">Amino-acid biosynthesis</keyword>
<feature type="binding site" evidence="8">
    <location>
        <position position="279"/>
    </location>
    <ligand>
        <name>substrate</name>
    </ligand>
</feature>
<dbReference type="EMBL" id="JAUOZS010000001">
    <property type="protein sequence ID" value="MDT8900199.1"/>
    <property type="molecule type" value="Genomic_DNA"/>
</dbReference>
<dbReference type="PANTHER" id="PTHR21256:SF2">
    <property type="entry name" value="HISTIDINE BIOSYNTHESIS TRIFUNCTIONAL PROTEIN"/>
    <property type="match status" value="1"/>
</dbReference>
<evidence type="ECO:0000256" key="4">
    <source>
        <dbReference type="ARBA" id="ARBA00022723"/>
    </source>
</evidence>
<dbReference type="HAMAP" id="MF_01024">
    <property type="entry name" value="HisD"/>
    <property type="match status" value="1"/>
</dbReference>
<dbReference type="PANTHER" id="PTHR21256">
    <property type="entry name" value="HISTIDINOL DEHYDROGENASE HDH"/>
    <property type="match status" value="1"/>
</dbReference>
<evidence type="ECO:0000256" key="3">
    <source>
        <dbReference type="ARBA" id="ARBA00012965"/>
    </source>
</evidence>
<comment type="function">
    <text evidence="1 8">Catalyzes the sequential NAD-dependent oxidations of L-histidinol to L-histidinaldehyde and then to L-histidine.</text>
</comment>
<evidence type="ECO:0000313" key="12">
    <source>
        <dbReference type="Proteomes" id="UP001254848"/>
    </source>
</evidence>
<feature type="binding site" evidence="8">
    <location>
        <position position="437"/>
    </location>
    <ligand>
        <name>substrate</name>
    </ligand>
</feature>
<feature type="binding site" evidence="8">
    <location>
        <position position="276"/>
    </location>
    <ligand>
        <name>substrate</name>
    </ligand>
</feature>
<keyword evidence="8" id="KW-0520">NAD</keyword>
<dbReference type="Gene3D" id="3.40.50.1980">
    <property type="entry name" value="Nitrogenase molybdenum iron protein domain"/>
    <property type="match status" value="2"/>
</dbReference>
<reference evidence="11 12" key="1">
    <citation type="submission" date="2023-07" db="EMBL/GenBank/DDBJ databases">
        <title>The novel representative of Negativicutes class, Anaeroselena agilis gen. nov. sp. nov.</title>
        <authorList>
            <person name="Prokofeva M.I."/>
            <person name="Elcheninov A.G."/>
            <person name="Klyukina A."/>
            <person name="Kublanov I.V."/>
            <person name="Frolov E.N."/>
            <person name="Podosokorskaya O.A."/>
        </authorList>
    </citation>
    <scope>NUCLEOTIDE SEQUENCE [LARGE SCALE GENOMIC DNA]</scope>
    <source>
        <strain evidence="11 12">4137-cl</strain>
    </source>
</reference>
<keyword evidence="4 8" id="KW-0479">Metal-binding</keyword>
<name>A0ABU3NTQ0_9FIRM</name>
<dbReference type="InterPro" id="IPR001692">
    <property type="entry name" value="Histidinol_DH_CS"/>
</dbReference>
<feature type="binding site" evidence="8">
    <location>
        <position position="378"/>
    </location>
    <ligand>
        <name>substrate</name>
    </ligand>
</feature>
<dbReference type="PIRSF" id="PIRSF000099">
    <property type="entry name" value="Histidinol_dh"/>
    <property type="match status" value="1"/>
</dbReference>
<protein>
    <recommendedName>
        <fullName evidence="3 8">Histidinol dehydrogenase</fullName>
        <shortName evidence="8">HDH</shortName>
        <ecNumber evidence="3 8">1.1.1.23</ecNumber>
    </recommendedName>
</protein>
<dbReference type="GO" id="GO:0004399">
    <property type="term" value="F:histidinol dehydrogenase activity"/>
    <property type="evidence" value="ECO:0007669"/>
    <property type="project" value="UniProtKB-EC"/>
</dbReference>
<feature type="binding site" evidence="8">
    <location>
        <position position="146"/>
    </location>
    <ligand>
        <name>NAD(+)</name>
        <dbReference type="ChEBI" id="CHEBI:57540"/>
    </ligand>
</feature>
<accession>A0ABU3NTQ0</accession>
<evidence type="ECO:0000256" key="10">
    <source>
        <dbReference type="RuleBase" id="RU004175"/>
    </source>
</evidence>
<keyword evidence="5 8" id="KW-0862">Zinc</keyword>
<keyword evidence="8" id="KW-0368">Histidine biosynthesis</keyword>
<comment type="cofactor">
    <cofactor evidence="8">
        <name>Zn(2+)</name>
        <dbReference type="ChEBI" id="CHEBI:29105"/>
    </cofactor>
    <text evidence="8">Binds 1 zinc ion per subunit.</text>
</comment>
<keyword evidence="6 8" id="KW-0560">Oxidoreductase</keyword>
<evidence type="ECO:0000256" key="8">
    <source>
        <dbReference type="HAMAP-Rule" id="MF_01024"/>
    </source>
</evidence>
<evidence type="ECO:0000256" key="7">
    <source>
        <dbReference type="ARBA" id="ARBA00049489"/>
    </source>
</evidence>
<feature type="binding site" evidence="8">
    <location>
        <position position="208"/>
    </location>
    <ligand>
        <name>NAD(+)</name>
        <dbReference type="ChEBI" id="CHEBI:57540"/>
    </ligand>
</feature>
<comment type="similarity">
    <text evidence="2 8 9 10">Belongs to the histidinol dehydrogenase family.</text>
</comment>
<organism evidence="11 12">
    <name type="scientific">Anaeroselena agilis</name>
    <dbReference type="NCBI Taxonomy" id="3063788"/>
    <lineage>
        <taxon>Bacteria</taxon>
        <taxon>Bacillati</taxon>
        <taxon>Bacillota</taxon>
        <taxon>Negativicutes</taxon>
        <taxon>Acetonemataceae</taxon>
        <taxon>Anaeroselena</taxon>
    </lineage>
</organism>
<dbReference type="InterPro" id="IPR016161">
    <property type="entry name" value="Ald_DH/histidinol_DH"/>
</dbReference>
<proteinExistence type="inferred from homology"/>
<keyword evidence="12" id="KW-1185">Reference proteome</keyword>
<feature type="active site" description="Proton acceptor" evidence="8">
    <location>
        <position position="344"/>
    </location>
</feature>
<dbReference type="RefSeq" id="WP_413778756.1">
    <property type="nucleotide sequence ID" value="NZ_JAUOZS010000001.1"/>
</dbReference>
<evidence type="ECO:0000256" key="5">
    <source>
        <dbReference type="ARBA" id="ARBA00022833"/>
    </source>
</evidence>
<dbReference type="Pfam" id="PF00815">
    <property type="entry name" value="Histidinol_dh"/>
    <property type="match status" value="1"/>
</dbReference>
<dbReference type="Proteomes" id="UP001254848">
    <property type="component" value="Unassembled WGS sequence"/>
</dbReference>
<dbReference type="CDD" id="cd06572">
    <property type="entry name" value="Histidinol_dh"/>
    <property type="match status" value="1"/>
</dbReference>
<feature type="binding site" evidence="8">
    <location>
        <position position="437"/>
    </location>
    <ligand>
        <name>Zn(2+)</name>
        <dbReference type="ChEBI" id="CHEBI:29105"/>
    </ligand>
</feature>
<dbReference type="PROSITE" id="PS00611">
    <property type="entry name" value="HISOL_DEHYDROGENASE"/>
    <property type="match status" value="1"/>
</dbReference>
<sequence length="455" mass="47640">MRTIDARNKSVEEVRPLLVKPPFDAVELGEGARARVRAMFGREMTAAEVVARIIADVRKDGDDALLRYTELTDGPRLSAATMPVSETEFAAARAAVEPAVMASLMKAIANVRSYHAERVPQSWMTDREHGAKLGQRCLPLERVGVYVPGGTAAYPSSVIMNIVPAVVAGVREIVMAVPPARDGSVNPYVLAAAEAAGATKVIKAGGAQAIAALAFGTATVPKVDKITGPGNIFVTLAKKAVYGYCDIDMLAGPSEILIVADGGADPAYVAADLLSQAEHDVLAASILITDSPALAAAVEREAARQLAALPRSGIAGEALARNGLIIITDDIDAAMELANIAAPEHLEILTADPYAQLPAVRHAGAVFLGPYSPEPLGDYLAGPNHVLPTGGTARFYSVLSVETFMKRTSVIAYTEAALSAVGDDVIRLATAEGLEAHANAVRIRRRTDVADSPRS</sequence>
<feature type="binding site" evidence="8">
    <location>
        <position position="276"/>
    </location>
    <ligand>
        <name>Zn(2+)</name>
        <dbReference type="ChEBI" id="CHEBI:29105"/>
    </ligand>
</feature>
<evidence type="ECO:0000256" key="2">
    <source>
        <dbReference type="ARBA" id="ARBA00010178"/>
    </source>
</evidence>
<feature type="binding site" evidence="8">
    <location>
        <position position="345"/>
    </location>
    <ligand>
        <name>substrate</name>
    </ligand>
</feature>
<dbReference type="SUPFAM" id="SSF53720">
    <property type="entry name" value="ALDH-like"/>
    <property type="match status" value="1"/>
</dbReference>
<feature type="active site" description="Proton acceptor" evidence="8">
    <location>
        <position position="345"/>
    </location>
</feature>
<evidence type="ECO:0000256" key="6">
    <source>
        <dbReference type="ARBA" id="ARBA00023002"/>
    </source>
</evidence>
<dbReference type="PRINTS" id="PR00083">
    <property type="entry name" value="HOLDHDRGNASE"/>
</dbReference>
<comment type="catalytic activity">
    <reaction evidence="7 8">
        <text>L-histidinol + 2 NAD(+) + H2O = L-histidine + 2 NADH + 3 H(+)</text>
        <dbReference type="Rhea" id="RHEA:20641"/>
        <dbReference type="ChEBI" id="CHEBI:15377"/>
        <dbReference type="ChEBI" id="CHEBI:15378"/>
        <dbReference type="ChEBI" id="CHEBI:57540"/>
        <dbReference type="ChEBI" id="CHEBI:57595"/>
        <dbReference type="ChEBI" id="CHEBI:57699"/>
        <dbReference type="ChEBI" id="CHEBI:57945"/>
        <dbReference type="EC" id="1.1.1.23"/>
    </reaction>
</comment>
<dbReference type="NCBIfam" id="TIGR00069">
    <property type="entry name" value="hisD"/>
    <property type="match status" value="1"/>
</dbReference>
<dbReference type="InterPro" id="IPR012131">
    <property type="entry name" value="Hstdl_DH"/>
</dbReference>
<evidence type="ECO:0000256" key="9">
    <source>
        <dbReference type="PIRNR" id="PIRNR000099"/>
    </source>
</evidence>
<dbReference type="InterPro" id="IPR022695">
    <property type="entry name" value="Histidinol_DH_monofunct"/>
</dbReference>
<evidence type="ECO:0000313" key="11">
    <source>
        <dbReference type="EMBL" id="MDT8900199.1"/>
    </source>
</evidence>
<feature type="binding site" evidence="8">
    <location>
        <position position="254"/>
    </location>
    <ligand>
        <name>substrate</name>
    </ligand>
</feature>
<feature type="binding site" evidence="8">
    <location>
        <position position="231"/>
    </location>
    <ligand>
        <name>NAD(+)</name>
        <dbReference type="ChEBI" id="CHEBI:57540"/>
    </ligand>
</feature>
<feature type="binding site" evidence="8">
    <location>
        <position position="279"/>
    </location>
    <ligand>
        <name>Zn(2+)</name>
        <dbReference type="ChEBI" id="CHEBI:29105"/>
    </ligand>
</feature>
<comment type="caution">
    <text evidence="11">The sequence shown here is derived from an EMBL/GenBank/DDBJ whole genome shotgun (WGS) entry which is preliminary data.</text>
</comment>
<feature type="binding site" evidence="8">
    <location>
        <position position="432"/>
    </location>
    <ligand>
        <name>substrate</name>
    </ligand>
</feature>
<evidence type="ECO:0000256" key="1">
    <source>
        <dbReference type="ARBA" id="ARBA00003850"/>
    </source>
</evidence>
<comment type="pathway">
    <text evidence="8">Amino-acid biosynthesis; L-histidine biosynthesis; L-histidine from 5-phospho-alpha-D-ribose 1-diphosphate: step 9/9.</text>
</comment>
<gene>
    <name evidence="8 11" type="primary">hisD</name>
    <name evidence="11" type="ORF">Q4T40_02970</name>
</gene>